<name>A0A3G1KYE7_FORW1</name>
<dbReference type="Gene3D" id="1.10.10.10">
    <property type="entry name" value="Winged helix-like DNA-binding domain superfamily/Winged helix DNA-binding domain"/>
    <property type="match status" value="1"/>
</dbReference>
<evidence type="ECO:0000313" key="5">
    <source>
        <dbReference type="EMBL" id="ATW27471.1"/>
    </source>
</evidence>
<dbReference type="PANTHER" id="PTHR42756:SF1">
    <property type="entry name" value="TRANSCRIPTIONAL REPRESSOR OF EMRAB OPERON"/>
    <property type="match status" value="1"/>
</dbReference>
<dbReference type="PANTHER" id="PTHR42756">
    <property type="entry name" value="TRANSCRIPTIONAL REGULATOR, MARR"/>
    <property type="match status" value="1"/>
</dbReference>
<keyword evidence="3" id="KW-0804">Transcription</keyword>
<proteinExistence type="predicted"/>
<dbReference type="KEGG" id="fwa:DCMF_24385"/>
<dbReference type="Proteomes" id="UP000323521">
    <property type="component" value="Chromosome"/>
</dbReference>
<dbReference type="GO" id="GO:0003677">
    <property type="term" value="F:DNA binding"/>
    <property type="evidence" value="ECO:0007669"/>
    <property type="project" value="UniProtKB-KW"/>
</dbReference>
<protein>
    <submittedName>
        <fullName evidence="5">MarR family transcriptional regulator</fullName>
    </submittedName>
</protein>
<dbReference type="SMART" id="SM00347">
    <property type="entry name" value="HTH_MARR"/>
    <property type="match status" value="1"/>
</dbReference>
<evidence type="ECO:0000259" key="4">
    <source>
        <dbReference type="PROSITE" id="PS50995"/>
    </source>
</evidence>
<feature type="domain" description="HTH marR-type" evidence="4">
    <location>
        <begin position="2"/>
        <end position="134"/>
    </location>
</feature>
<evidence type="ECO:0000256" key="1">
    <source>
        <dbReference type="ARBA" id="ARBA00023015"/>
    </source>
</evidence>
<keyword evidence="2" id="KW-0238">DNA-binding</keyword>
<keyword evidence="6" id="KW-1185">Reference proteome</keyword>
<dbReference type="SUPFAM" id="SSF46785">
    <property type="entry name" value="Winged helix' DNA-binding domain"/>
    <property type="match status" value="1"/>
</dbReference>
<evidence type="ECO:0000256" key="3">
    <source>
        <dbReference type="ARBA" id="ARBA00023163"/>
    </source>
</evidence>
<dbReference type="RefSeq" id="WP_148136835.1">
    <property type="nucleotide sequence ID" value="NZ_CP017634.1"/>
</dbReference>
<organism evidence="5 6">
    <name type="scientific">Formimonas warabiya</name>
    <dbReference type="NCBI Taxonomy" id="1761012"/>
    <lineage>
        <taxon>Bacteria</taxon>
        <taxon>Bacillati</taxon>
        <taxon>Bacillota</taxon>
        <taxon>Clostridia</taxon>
        <taxon>Eubacteriales</taxon>
        <taxon>Peptococcaceae</taxon>
        <taxon>Candidatus Formimonas</taxon>
    </lineage>
</organism>
<dbReference type="GO" id="GO:0003700">
    <property type="term" value="F:DNA-binding transcription factor activity"/>
    <property type="evidence" value="ECO:0007669"/>
    <property type="project" value="InterPro"/>
</dbReference>
<evidence type="ECO:0000256" key="2">
    <source>
        <dbReference type="ARBA" id="ARBA00023125"/>
    </source>
</evidence>
<gene>
    <name evidence="5" type="ORF">DCMF_24385</name>
</gene>
<dbReference type="OrthoDB" id="5461037at2"/>
<evidence type="ECO:0000313" key="6">
    <source>
        <dbReference type="Proteomes" id="UP000323521"/>
    </source>
</evidence>
<dbReference type="AlphaFoldDB" id="A0A3G1KYE7"/>
<dbReference type="InterPro" id="IPR036390">
    <property type="entry name" value="WH_DNA-bd_sf"/>
</dbReference>
<dbReference type="Pfam" id="PF01047">
    <property type="entry name" value="MarR"/>
    <property type="match status" value="1"/>
</dbReference>
<accession>A0A3G1KYE7</accession>
<keyword evidence="1" id="KW-0805">Transcription regulation</keyword>
<dbReference type="PROSITE" id="PS50995">
    <property type="entry name" value="HTH_MARR_2"/>
    <property type="match status" value="1"/>
</dbReference>
<dbReference type="PRINTS" id="PR00598">
    <property type="entry name" value="HTHMARR"/>
</dbReference>
<reference evidence="5 6" key="1">
    <citation type="submission" date="2016-10" db="EMBL/GenBank/DDBJ databases">
        <title>Complete Genome Sequence of Peptococcaceae strain DCMF.</title>
        <authorList>
            <person name="Edwards R.J."/>
            <person name="Holland S.I."/>
            <person name="Deshpande N.P."/>
            <person name="Wong Y.K."/>
            <person name="Ertan H."/>
            <person name="Manefield M."/>
            <person name="Russell T.L."/>
            <person name="Lee M.J."/>
        </authorList>
    </citation>
    <scope>NUCLEOTIDE SEQUENCE [LARGE SCALE GENOMIC DNA]</scope>
    <source>
        <strain evidence="5 6">DCMF</strain>
    </source>
</reference>
<dbReference type="InterPro" id="IPR000835">
    <property type="entry name" value="HTH_MarR-typ"/>
</dbReference>
<dbReference type="EMBL" id="CP017634">
    <property type="protein sequence ID" value="ATW27471.1"/>
    <property type="molecule type" value="Genomic_DNA"/>
</dbReference>
<dbReference type="InterPro" id="IPR036388">
    <property type="entry name" value="WH-like_DNA-bd_sf"/>
</dbReference>
<sequence length="137" mass="15816">MLTDLTYELFRFYNGFASWEGSVIKASDLSVSETHAIEILGEYGQMNMRQLAEKLGVTTGTITVTVDRLEKKEYARRQSTLEDRRVYIISLTDKGKQVFEEHHQYHLSLTEQILSVLTEEESNHLLSIAKKLNNEVF</sequence>